<sequence length="384" mass="44169">MGVFFAKDRSFLSIHGRENGLKYWYKESFMMGEGQVESEVKKIFQGTGWKRVIIFAILIFVLYLLRGIINIILLTFIFSFLMNGLERFISRRVPLNRKITIFILYSLAIFALTYGIVKYTPVFVNEITQLIRQLTDFYSKPQDNVVINFIVEQIKRYEITNYISVGVSFLVKYFSNIGTISLHVLLSLILSLFFLLEKERIIAFTGKFKDSKISSFYNEIEYFGRKFIRTFGKVIEAQFLIATVNTFLTVFFLWLMDFPQLFGLAIMIFFLGLIPVAGVIISLIPLCFIAYSIGGVIKVVYVLIMIAVIHAIEAYILNPKFMSAKTNLPVFYTFIVLIFGEHFFGVWGMILGIPIFVFILDVLGIKTIETPEKDGAEKKEEVSA</sequence>
<dbReference type="PANTHER" id="PTHR21716:SF62">
    <property type="entry name" value="TRANSPORT PROTEIN YDBI-RELATED"/>
    <property type="match status" value="1"/>
</dbReference>
<organism evidence="7 8">
    <name type="scientific">Caldibacillus debilis</name>
    <dbReference type="NCBI Taxonomy" id="301148"/>
    <lineage>
        <taxon>Bacteria</taxon>
        <taxon>Bacillati</taxon>
        <taxon>Bacillota</taxon>
        <taxon>Bacilli</taxon>
        <taxon>Bacillales</taxon>
        <taxon>Bacillaceae</taxon>
        <taxon>Caldibacillus</taxon>
    </lineage>
</organism>
<evidence type="ECO:0000256" key="5">
    <source>
        <dbReference type="ARBA" id="ARBA00023136"/>
    </source>
</evidence>
<evidence type="ECO:0000256" key="1">
    <source>
        <dbReference type="ARBA" id="ARBA00004141"/>
    </source>
</evidence>
<feature type="transmembrane region" description="Helical" evidence="6">
    <location>
        <begin position="234"/>
        <end position="255"/>
    </location>
</feature>
<dbReference type="EMBL" id="LQYT01000082">
    <property type="protein sequence ID" value="KYD13271.1"/>
    <property type="molecule type" value="Genomic_DNA"/>
</dbReference>
<evidence type="ECO:0000256" key="6">
    <source>
        <dbReference type="SAM" id="Phobius"/>
    </source>
</evidence>
<reference evidence="7 8" key="1">
    <citation type="submission" date="2016-01" db="EMBL/GenBank/DDBJ databases">
        <title>Draft Genome Sequences of Seven Thermophilic Sporeformers Isolated from Foods.</title>
        <authorList>
            <person name="Berendsen E.M."/>
            <person name="Wells-Bennik M.H."/>
            <person name="Krawcyk A.O."/>
            <person name="De Jong A."/>
            <person name="Holsappel S."/>
            <person name="Eijlander R.T."/>
            <person name="Kuipers O.P."/>
        </authorList>
    </citation>
    <scope>NUCLEOTIDE SEQUENCE [LARGE SCALE GENOMIC DNA]</scope>
    <source>
        <strain evidence="7 8">B4135</strain>
    </source>
</reference>
<evidence type="ECO:0008006" key="9">
    <source>
        <dbReference type="Google" id="ProtNLM"/>
    </source>
</evidence>
<protein>
    <recommendedName>
        <fullName evidence="9">AI-2E family transporter</fullName>
    </recommendedName>
</protein>
<feature type="transmembrane region" description="Helical" evidence="6">
    <location>
        <begin position="52"/>
        <end position="78"/>
    </location>
</feature>
<keyword evidence="4 6" id="KW-1133">Transmembrane helix</keyword>
<evidence type="ECO:0000256" key="3">
    <source>
        <dbReference type="ARBA" id="ARBA00022692"/>
    </source>
</evidence>
<dbReference type="GO" id="GO:0016020">
    <property type="term" value="C:membrane"/>
    <property type="evidence" value="ECO:0007669"/>
    <property type="project" value="UniProtKB-SubCell"/>
</dbReference>
<evidence type="ECO:0000313" key="8">
    <source>
        <dbReference type="Proteomes" id="UP000075683"/>
    </source>
</evidence>
<keyword evidence="5 6" id="KW-0472">Membrane</keyword>
<feature type="transmembrane region" description="Helical" evidence="6">
    <location>
        <begin position="299"/>
        <end position="318"/>
    </location>
</feature>
<dbReference type="InterPro" id="IPR002549">
    <property type="entry name" value="AI-2E-like"/>
</dbReference>
<dbReference type="Proteomes" id="UP000075683">
    <property type="component" value="Unassembled WGS sequence"/>
</dbReference>
<dbReference type="STRING" id="301148.B4135_2934"/>
<feature type="transmembrane region" description="Helical" evidence="6">
    <location>
        <begin position="330"/>
        <end position="363"/>
    </location>
</feature>
<gene>
    <name evidence="7" type="ORF">B4135_2934</name>
</gene>
<feature type="transmembrane region" description="Helical" evidence="6">
    <location>
        <begin position="261"/>
        <end position="287"/>
    </location>
</feature>
<evidence type="ECO:0000313" key="7">
    <source>
        <dbReference type="EMBL" id="KYD13271.1"/>
    </source>
</evidence>
<keyword evidence="3 6" id="KW-0812">Transmembrane</keyword>
<dbReference type="AlphaFoldDB" id="A0A150LLR2"/>
<evidence type="ECO:0000256" key="2">
    <source>
        <dbReference type="ARBA" id="ARBA00009773"/>
    </source>
</evidence>
<dbReference type="PATRIC" id="fig|301148.3.peg.525"/>
<name>A0A150LLR2_9BACI</name>
<feature type="transmembrane region" description="Helical" evidence="6">
    <location>
        <begin position="173"/>
        <end position="196"/>
    </location>
</feature>
<proteinExistence type="inferred from homology"/>
<comment type="subcellular location">
    <subcellularLocation>
        <location evidence="1">Membrane</location>
        <topology evidence="1">Multi-pass membrane protein</topology>
    </subcellularLocation>
</comment>
<comment type="caution">
    <text evidence="7">The sequence shown here is derived from an EMBL/GenBank/DDBJ whole genome shotgun (WGS) entry which is preliminary data.</text>
</comment>
<dbReference type="Pfam" id="PF01594">
    <property type="entry name" value="AI-2E_transport"/>
    <property type="match status" value="1"/>
</dbReference>
<accession>A0A150LLR2</accession>
<dbReference type="GO" id="GO:0055085">
    <property type="term" value="P:transmembrane transport"/>
    <property type="evidence" value="ECO:0007669"/>
    <property type="project" value="TreeGrafter"/>
</dbReference>
<feature type="transmembrane region" description="Helical" evidence="6">
    <location>
        <begin position="99"/>
        <end position="117"/>
    </location>
</feature>
<evidence type="ECO:0000256" key="4">
    <source>
        <dbReference type="ARBA" id="ARBA00022989"/>
    </source>
</evidence>
<comment type="similarity">
    <text evidence="2">Belongs to the autoinducer-2 exporter (AI-2E) (TC 2.A.86) family.</text>
</comment>
<dbReference type="PANTHER" id="PTHR21716">
    <property type="entry name" value="TRANSMEMBRANE PROTEIN"/>
    <property type="match status" value="1"/>
</dbReference>